<feature type="region of interest" description="Disordered" evidence="1">
    <location>
        <begin position="239"/>
        <end position="273"/>
    </location>
</feature>
<protein>
    <submittedName>
        <fullName evidence="2">Zinc finger, C2H2 type family protein</fullName>
    </submittedName>
</protein>
<reference evidence="3" key="1">
    <citation type="journal article" date="2006" name="PLoS Biol.">
        <title>Macronuclear genome sequence of the ciliate Tetrahymena thermophila, a model eukaryote.</title>
        <authorList>
            <person name="Eisen J.A."/>
            <person name="Coyne R.S."/>
            <person name="Wu M."/>
            <person name="Wu D."/>
            <person name="Thiagarajan M."/>
            <person name="Wortman J.R."/>
            <person name="Badger J.H."/>
            <person name="Ren Q."/>
            <person name="Amedeo P."/>
            <person name="Jones K.M."/>
            <person name="Tallon L.J."/>
            <person name="Delcher A.L."/>
            <person name="Salzberg S.L."/>
            <person name="Silva J.C."/>
            <person name="Haas B.J."/>
            <person name="Majoros W.H."/>
            <person name="Farzad M."/>
            <person name="Carlton J.M."/>
            <person name="Smith R.K. Jr."/>
            <person name="Garg J."/>
            <person name="Pearlman R.E."/>
            <person name="Karrer K.M."/>
            <person name="Sun L."/>
            <person name="Manning G."/>
            <person name="Elde N.C."/>
            <person name="Turkewitz A.P."/>
            <person name="Asai D.J."/>
            <person name="Wilkes D.E."/>
            <person name="Wang Y."/>
            <person name="Cai H."/>
            <person name="Collins K."/>
            <person name="Stewart B.A."/>
            <person name="Lee S.R."/>
            <person name="Wilamowska K."/>
            <person name="Weinberg Z."/>
            <person name="Ruzzo W.L."/>
            <person name="Wloga D."/>
            <person name="Gaertig J."/>
            <person name="Frankel J."/>
            <person name="Tsao C.-C."/>
            <person name="Gorovsky M.A."/>
            <person name="Keeling P.J."/>
            <person name="Waller R.F."/>
            <person name="Patron N.J."/>
            <person name="Cherry J.M."/>
            <person name="Stover N.A."/>
            <person name="Krieger C.J."/>
            <person name="del Toro C."/>
            <person name="Ryder H.F."/>
            <person name="Williamson S.C."/>
            <person name="Barbeau R.A."/>
            <person name="Hamilton E.P."/>
            <person name="Orias E."/>
        </authorList>
    </citation>
    <scope>NUCLEOTIDE SEQUENCE [LARGE SCALE GENOMIC DNA]</scope>
    <source>
        <strain evidence="3">SB210</strain>
    </source>
</reference>
<dbReference type="GeneID" id="7828903"/>
<name>I7ME19_TETTS</name>
<dbReference type="EMBL" id="GG662719">
    <property type="protein sequence ID" value="EAR93868.2"/>
    <property type="molecule type" value="Genomic_DNA"/>
</dbReference>
<evidence type="ECO:0000256" key="1">
    <source>
        <dbReference type="SAM" id="MobiDB-lite"/>
    </source>
</evidence>
<evidence type="ECO:0000313" key="3">
    <source>
        <dbReference type="Proteomes" id="UP000009168"/>
    </source>
</evidence>
<gene>
    <name evidence="2" type="ORF">TTHERM_00405370</name>
</gene>
<organism evidence="2 3">
    <name type="scientific">Tetrahymena thermophila (strain SB210)</name>
    <dbReference type="NCBI Taxonomy" id="312017"/>
    <lineage>
        <taxon>Eukaryota</taxon>
        <taxon>Sar</taxon>
        <taxon>Alveolata</taxon>
        <taxon>Ciliophora</taxon>
        <taxon>Intramacronucleata</taxon>
        <taxon>Oligohymenophorea</taxon>
        <taxon>Hymenostomatida</taxon>
        <taxon>Tetrahymenina</taxon>
        <taxon>Tetrahymenidae</taxon>
        <taxon>Tetrahymena</taxon>
    </lineage>
</organism>
<dbReference type="RefSeq" id="XP_001014113.2">
    <property type="nucleotide sequence ID" value="XM_001014113.2"/>
</dbReference>
<dbReference type="InParanoid" id="I7ME19"/>
<accession>I7ME19</accession>
<dbReference type="KEGG" id="tet:TTHERM_00405370"/>
<dbReference type="AlphaFoldDB" id="I7ME19"/>
<evidence type="ECO:0000313" key="2">
    <source>
        <dbReference type="EMBL" id="EAR93868.2"/>
    </source>
</evidence>
<sequence length="273" mass="32768">MSYQNFQSQFENFEIQDFSSQNEEQYDTMYTKNDYQYSGDQKNYENQHSMGTNSQDSTYYIENQYNSQIQVTNEITSLHMNSNNSLSRDSNNSQKSQDFYFQGYQQQSQTCINQYPKNSSFFNYKENDVNQHENNNQNYLHQEQNNSNYNQFIQNYNNNFTQQKQIQNEYQQQLANPSQMQNQFQEGKYLSSNQNIVNKQQNSMEQENANQKDKKNYKPQYQCKECKIKRYKNYSGLTNHVKKFHPGRKTSELSMEPNTTLGRKPIFRNNQQN</sequence>
<proteinExistence type="predicted"/>
<feature type="compositionally biased region" description="Polar residues" evidence="1">
    <location>
        <begin position="252"/>
        <end position="261"/>
    </location>
</feature>
<keyword evidence="3" id="KW-1185">Reference proteome</keyword>
<dbReference type="Proteomes" id="UP000009168">
    <property type="component" value="Unassembled WGS sequence"/>
</dbReference>